<keyword evidence="1" id="KW-0732">Signal</keyword>
<feature type="chain" id="PRO_5032823538" description="Secreted protein" evidence="1">
    <location>
        <begin position="16"/>
        <end position="131"/>
    </location>
</feature>
<accession>A0A852TWB9</accession>
<gene>
    <name evidence="2" type="ORF">HDA32_003141</name>
</gene>
<evidence type="ECO:0000313" key="2">
    <source>
        <dbReference type="EMBL" id="NYE48021.1"/>
    </source>
</evidence>
<evidence type="ECO:0000256" key="1">
    <source>
        <dbReference type="SAM" id="SignalP"/>
    </source>
</evidence>
<comment type="caution">
    <text evidence="2">The sequence shown here is derived from an EMBL/GenBank/DDBJ whole genome shotgun (WGS) entry which is preliminary data.</text>
</comment>
<evidence type="ECO:0000313" key="3">
    <source>
        <dbReference type="Proteomes" id="UP000589036"/>
    </source>
</evidence>
<dbReference type="RefSeq" id="WP_179643882.1">
    <property type="nucleotide sequence ID" value="NZ_BAAAYY010000016.1"/>
</dbReference>
<organism evidence="2 3">
    <name type="scientific">Spinactinospora alkalitolerans</name>
    <dbReference type="NCBI Taxonomy" id="687207"/>
    <lineage>
        <taxon>Bacteria</taxon>
        <taxon>Bacillati</taxon>
        <taxon>Actinomycetota</taxon>
        <taxon>Actinomycetes</taxon>
        <taxon>Streptosporangiales</taxon>
        <taxon>Nocardiopsidaceae</taxon>
        <taxon>Spinactinospora</taxon>
    </lineage>
</organism>
<sequence length="131" mass="13851">MLAGLAAAVPTAAYASEPVAAQGVGTANAAQAIADCAPMAGTPYRVGTTVKADVTSYGCSNGWTFSATLQSSRWDGWNPDDTVNWYGSTHRVLNDYNCSGEHDHRVALYATSPTGFDYPVHFSRTVRLNCG</sequence>
<reference evidence="2 3" key="1">
    <citation type="submission" date="2020-07" db="EMBL/GenBank/DDBJ databases">
        <title>Sequencing the genomes of 1000 actinobacteria strains.</title>
        <authorList>
            <person name="Klenk H.-P."/>
        </authorList>
    </citation>
    <scope>NUCLEOTIDE SEQUENCE [LARGE SCALE GENOMIC DNA]</scope>
    <source>
        <strain evidence="2 3">CXB654</strain>
    </source>
</reference>
<dbReference type="AlphaFoldDB" id="A0A852TWB9"/>
<protein>
    <recommendedName>
        <fullName evidence="4">Secreted protein</fullName>
    </recommendedName>
</protein>
<name>A0A852TWB9_9ACTN</name>
<proteinExistence type="predicted"/>
<feature type="signal peptide" evidence="1">
    <location>
        <begin position="1"/>
        <end position="15"/>
    </location>
</feature>
<dbReference type="EMBL" id="JACCCC010000001">
    <property type="protein sequence ID" value="NYE48021.1"/>
    <property type="molecule type" value="Genomic_DNA"/>
</dbReference>
<evidence type="ECO:0008006" key="4">
    <source>
        <dbReference type="Google" id="ProtNLM"/>
    </source>
</evidence>
<dbReference type="Proteomes" id="UP000589036">
    <property type="component" value="Unassembled WGS sequence"/>
</dbReference>
<keyword evidence="3" id="KW-1185">Reference proteome</keyword>